<dbReference type="SUPFAM" id="SSF55718">
    <property type="entry name" value="SCP-like"/>
    <property type="match status" value="1"/>
</dbReference>
<dbReference type="PANTHER" id="PTHR42808:SF3">
    <property type="entry name" value="HYDROXYSTEROID DEHYDROGENASE-LIKE PROTEIN 2"/>
    <property type="match status" value="1"/>
</dbReference>
<dbReference type="InterPro" id="IPR003033">
    <property type="entry name" value="SCP2_sterol-bd_dom"/>
</dbReference>
<keyword evidence="2" id="KW-0521">NADP</keyword>
<sequence>MQFTEMLEKVRAGTESASVDGEPVFQFALSGDNGGDFYISVANGKGEVSEGQAEDADVTIEMSDENFNKLLHGKLNATTAFMVGKIKIKGDLSLAMKLQSLLG</sequence>
<dbReference type="InterPro" id="IPR036527">
    <property type="entry name" value="SCP2_sterol-bd_dom_sf"/>
</dbReference>
<dbReference type="AlphaFoldDB" id="C0GEH4"/>
<comment type="similarity">
    <text evidence="1">Belongs to the short-chain dehydrogenases/reductases (SDR) family.</text>
</comment>
<reference evidence="5 6" key="1">
    <citation type="submission" date="2009-02" db="EMBL/GenBank/DDBJ databases">
        <title>Sequencing of the draft genome and assembly of Dethiobacter alkaliphilus AHT 1.</title>
        <authorList>
            <consortium name="US DOE Joint Genome Institute (JGI-PGF)"/>
            <person name="Lucas S."/>
            <person name="Copeland A."/>
            <person name="Lapidus A."/>
            <person name="Glavina del Rio T."/>
            <person name="Dalin E."/>
            <person name="Tice H."/>
            <person name="Bruce D."/>
            <person name="Goodwin L."/>
            <person name="Pitluck S."/>
            <person name="Larimer F."/>
            <person name="Land M.L."/>
            <person name="Hauser L."/>
            <person name="Muyzer G."/>
        </authorList>
    </citation>
    <scope>NUCLEOTIDE SEQUENCE [LARGE SCALE GENOMIC DNA]</scope>
    <source>
        <strain evidence="5 6">AHT 1</strain>
    </source>
</reference>
<name>C0GEH4_DETAL</name>
<dbReference type="Gene3D" id="3.30.1050.10">
    <property type="entry name" value="SCP2 sterol-binding domain"/>
    <property type="match status" value="1"/>
</dbReference>
<dbReference type="eggNOG" id="COG3255">
    <property type="taxonomic scope" value="Bacteria"/>
</dbReference>
<organism evidence="5 6">
    <name type="scientific">Dethiobacter alkaliphilus AHT 1</name>
    <dbReference type="NCBI Taxonomy" id="555088"/>
    <lineage>
        <taxon>Bacteria</taxon>
        <taxon>Bacillati</taxon>
        <taxon>Bacillota</taxon>
        <taxon>Dethiobacteria</taxon>
        <taxon>Dethiobacterales</taxon>
        <taxon>Dethiobacteraceae</taxon>
        <taxon>Dethiobacter</taxon>
    </lineage>
</organism>
<accession>C0GEH4</accession>
<dbReference type="STRING" id="555088.DealDRAFT_0883"/>
<dbReference type="Pfam" id="PF02036">
    <property type="entry name" value="SCP2"/>
    <property type="match status" value="1"/>
</dbReference>
<feature type="domain" description="SCP2" evidence="4">
    <location>
        <begin position="23"/>
        <end position="102"/>
    </location>
</feature>
<dbReference type="Proteomes" id="UP000006443">
    <property type="component" value="Unassembled WGS sequence"/>
</dbReference>
<protein>
    <submittedName>
        <fullName evidence="5">Sterol-binding domain protein</fullName>
    </submittedName>
</protein>
<evidence type="ECO:0000259" key="4">
    <source>
        <dbReference type="Pfam" id="PF02036"/>
    </source>
</evidence>
<evidence type="ECO:0000256" key="2">
    <source>
        <dbReference type="ARBA" id="ARBA00022857"/>
    </source>
</evidence>
<dbReference type="PANTHER" id="PTHR42808">
    <property type="entry name" value="HYDROXYSTEROID DEHYDROGENASE-LIKE PROTEIN 2"/>
    <property type="match status" value="1"/>
</dbReference>
<evidence type="ECO:0000313" key="5">
    <source>
        <dbReference type="EMBL" id="EEG78468.1"/>
    </source>
</evidence>
<dbReference type="RefSeq" id="WP_008515229.1">
    <property type="nucleotide sequence ID" value="NZ_ACJM01000003.1"/>
</dbReference>
<proteinExistence type="inferred from homology"/>
<keyword evidence="3" id="KW-0560">Oxidoreductase</keyword>
<dbReference type="EMBL" id="ACJM01000003">
    <property type="protein sequence ID" value="EEG78468.1"/>
    <property type="molecule type" value="Genomic_DNA"/>
</dbReference>
<comment type="caution">
    <text evidence="5">The sequence shown here is derived from an EMBL/GenBank/DDBJ whole genome shotgun (WGS) entry which is preliminary data.</text>
</comment>
<dbReference type="OrthoDB" id="9804656at2"/>
<dbReference type="GO" id="GO:0016491">
    <property type="term" value="F:oxidoreductase activity"/>
    <property type="evidence" value="ECO:0007669"/>
    <property type="project" value="UniProtKB-KW"/>
</dbReference>
<dbReference type="InterPro" id="IPR051935">
    <property type="entry name" value="HSDL2"/>
</dbReference>
<keyword evidence="6" id="KW-1185">Reference proteome</keyword>
<evidence type="ECO:0000256" key="3">
    <source>
        <dbReference type="ARBA" id="ARBA00023002"/>
    </source>
</evidence>
<evidence type="ECO:0000313" key="6">
    <source>
        <dbReference type="Proteomes" id="UP000006443"/>
    </source>
</evidence>
<evidence type="ECO:0000256" key="1">
    <source>
        <dbReference type="ARBA" id="ARBA00006484"/>
    </source>
</evidence>
<gene>
    <name evidence="5" type="ORF">DealDRAFT_0883</name>
</gene>